<evidence type="ECO:0000313" key="1">
    <source>
        <dbReference type="EMBL" id="MBE6093521.1"/>
    </source>
</evidence>
<dbReference type="PANTHER" id="PTHR36455">
    <property type="match status" value="1"/>
</dbReference>
<gene>
    <name evidence="1" type="primary">tnpB</name>
    <name evidence="1" type="ORF">E7201_10250</name>
</gene>
<evidence type="ECO:0000313" key="2">
    <source>
        <dbReference type="Proteomes" id="UP000761380"/>
    </source>
</evidence>
<dbReference type="InterPro" id="IPR008878">
    <property type="entry name" value="Transposase_IS66_Orf2"/>
</dbReference>
<comment type="caution">
    <text evidence="1">The sequence shown here is derived from an EMBL/GenBank/DDBJ whole genome shotgun (WGS) entry which is preliminary data.</text>
</comment>
<protein>
    <submittedName>
        <fullName evidence="1">IS66 family insertion sequence element accessory protein TnpB</fullName>
    </submittedName>
</protein>
<dbReference type="Proteomes" id="UP000761380">
    <property type="component" value="Unassembled WGS sequence"/>
</dbReference>
<proteinExistence type="predicted"/>
<dbReference type="NCBIfam" id="NF033819">
    <property type="entry name" value="IS66_TnpB"/>
    <property type="match status" value="1"/>
</dbReference>
<dbReference type="EMBL" id="SVBY01000094">
    <property type="protein sequence ID" value="MBE6093521.1"/>
    <property type="molecule type" value="Genomic_DNA"/>
</dbReference>
<dbReference type="Pfam" id="PF05717">
    <property type="entry name" value="TnpB_IS66"/>
    <property type="match status" value="1"/>
</dbReference>
<organism evidence="1 2">
    <name type="scientific">Selenomonas ruminantium</name>
    <dbReference type="NCBI Taxonomy" id="971"/>
    <lineage>
        <taxon>Bacteria</taxon>
        <taxon>Bacillati</taxon>
        <taxon>Bacillota</taxon>
        <taxon>Negativicutes</taxon>
        <taxon>Selenomonadales</taxon>
        <taxon>Selenomonadaceae</taxon>
        <taxon>Selenomonas</taxon>
    </lineage>
</organism>
<sequence>MLVNQVLADRGFIICGKTDMRKAINGLAEIVQNQYNLNPYESAAFLFCGRKADRMKCLYWDGNGFLLLYKRLENGQYQWPKTANEVRSISEQQLRWLLEGLSIDQPKAVREVHPTRVN</sequence>
<dbReference type="AlphaFoldDB" id="A0A927WKD1"/>
<reference evidence="1" key="1">
    <citation type="submission" date="2019-04" db="EMBL/GenBank/DDBJ databases">
        <title>Evolution of Biomass-Degrading Anaerobic Consortia Revealed by Metagenomics.</title>
        <authorList>
            <person name="Peng X."/>
        </authorList>
    </citation>
    <scope>NUCLEOTIDE SEQUENCE</scope>
    <source>
        <strain evidence="1">SIG240</strain>
    </source>
</reference>
<accession>A0A927WKD1</accession>
<name>A0A927WKD1_SELRU</name>
<dbReference type="PANTHER" id="PTHR36455:SF1">
    <property type="entry name" value="BLR8292 PROTEIN"/>
    <property type="match status" value="1"/>
</dbReference>